<feature type="binding site" evidence="3">
    <location>
        <begin position="112"/>
        <end position="115"/>
    </location>
    <ligand>
        <name>GTP</name>
        <dbReference type="ChEBI" id="CHEBI:37565"/>
    </ligand>
</feature>
<reference evidence="6 7" key="1">
    <citation type="journal article" date="2011" name="PLoS Pathog.">
        <title>Endophytic Life Strategies Decoded by Genome and Transcriptome Analyses of the Mutualistic Root Symbiont Piriformospora indica.</title>
        <authorList>
            <person name="Zuccaro A."/>
            <person name="Lahrmann U."/>
            <person name="Guldener U."/>
            <person name="Langen G."/>
            <person name="Pfiffi S."/>
            <person name="Biedenkopf D."/>
            <person name="Wong P."/>
            <person name="Samans B."/>
            <person name="Grimm C."/>
            <person name="Basiewicz M."/>
            <person name="Murat C."/>
            <person name="Martin F."/>
            <person name="Kogel K.H."/>
        </authorList>
    </citation>
    <scope>NUCLEOTIDE SEQUENCE [LARGE SCALE GENOMIC DNA]</scope>
    <source>
        <strain evidence="6 7">DSM 11827</strain>
    </source>
</reference>
<dbReference type="OMA" id="HGFYKYM"/>
<evidence type="ECO:0000313" key="7">
    <source>
        <dbReference type="Proteomes" id="UP000007148"/>
    </source>
</evidence>
<evidence type="ECO:0000256" key="2">
    <source>
        <dbReference type="ARBA" id="ARBA00023134"/>
    </source>
</evidence>
<dbReference type="PANTHER" id="PTHR45909:SF1">
    <property type="entry name" value="ADP-RIBOSYLATION FACTOR-RELATED PROTEIN 1"/>
    <property type="match status" value="1"/>
</dbReference>
<dbReference type="PROSITE" id="PS51417">
    <property type="entry name" value="ARF"/>
    <property type="match status" value="1"/>
</dbReference>
<dbReference type="AlphaFoldDB" id="G4TSE2"/>
<keyword evidence="4" id="KW-0460">Magnesium</keyword>
<dbReference type="InterPro" id="IPR024156">
    <property type="entry name" value="Small_GTPase_ARF"/>
</dbReference>
<dbReference type="InterPro" id="IPR027417">
    <property type="entry name" value="P-loop_NTPase"/>
</dbReference>
<dbReference type="GO" id="GO:0046872">
    <property type="term" value="F:metal ion binding"/>
    <property type="evidence" value="ECO:0007669"/>
    <property type="project" value="UniProtKB-KW"/>
</dbReference>
<dbReference type="PRINTS" id="PR00328">
    <property type="entry name" value="SAR1GTPBP"/>
</dbReference>
<evidence type="ECO:0000256" key="1">
    <source>
        <dbReference type="ARBA" id="ARBA00022741"/>
    </source>
</evidence>
<keyword evidence="5" id="KW-0732">Signal</keyword>
<keyword evidence="1 3" id="KW-0547">Nucleotide-binding</keyword>
<comment type="caution">
    <text evidence="6">The sequence shown here is derived from an EMBL/GenBank/DDBJ whole genome shotgun (WGS) entry which is preliminary data.</text>
</comment>
<dbReference type="GO" id="GO:0043001">
    <property type="term" value="P:Golgi to plasma membrane protein transport"/>
    <property type="evidence" value="ECO:0007669"/>
    <property type="project" value="TreeGrafter"/>
</dbReference>
<dbReference type="GO" id="GO:0034067">
    <property type="term" value="P:protein localization to Golgi apparatus"/>
    <property type="evidence" value="ECO:0007669"/>
    <property type="project" value="TreeGrafter"/>
</dbReference>
<dbReference type="EMBL" id="CAFZ01000292">
    <property type="protein sequence ID" value="CCA74235.1"/>
    <property type="molecule type" value="Genomic_DNA"/>
</dbReference>
<dbReference type="InterPro" id="IPR006689">
    <property type="entry name" value="Small_GTPase_ARF/SAR"/>
</dbReference>
<dbReference type="SUPFAM" id="SSF52540">
    <property type="entry name" value="P-loop containing nucleoside triphosphate hydrolases"/>
    <property type="match status" value="1"/>
</dbReference>
<evidence type="ECO:0000256" key="5">
    <source>
        <dbReference type="SAM" id="SignalP"/>
    </source>
</evidence>
<protein>
    <submittedName>
        <fullName evidence="6">Related to ARL3-ADP-ribosylation factor-like protein, member of the arf-sar family in the ras superfamily</fullName>
    </submittedName>
</protein>
<dbReference type="GO" id="GO:0005525">
    <property type="term" value="F:GTP binding"/>
    <property type="evidence" value="ECO:0007669"/>
    <property type="project" value="UniProtKB-KW"/>
</dbReference>
<feature type="binding site" evidence="4">
    <location>
        <position position="10"/>
    </location>
    <ligand>
        <name>Mg(2+)</name>
        <dbReference type="ChEBI" id="CHEBI:18420"/>
    </ligand>
</feature>
<dbReference type="STRING" id="1109443.G4TSE2"/>
<proteinExistence type="predicted"/>
<name>G4TSE2_SERID</name>
<keyword evidence="2 3" id="KW-0342">GTP-binding</keyword>
<feature type="signal peptide" evidence="5">
    <location>
        <begin position="1"/>
        <end position="18"/>
    </location>
</feature>
<evidence type="ECO:0000313" key="6">
    <source>
        <dbReference type="EMBL" id="CCA74235.1"/>
    </source>
</evidence>
<dbReference type="Pfam" id="PF00025">
    <property type="entry name" value="Arf"/>
    <property type="match status" value="1"/>
</dbReference>
<dbReference type="GO" id="GO:0003924">
    <property type="term" value="F:GTPase activity"/>
    <property type="evidence" value="ECO:0007669"/>
    <property type="project" value="InterPro"/>
</dbReference>
<dbReference type="InParanoid" id="G4TSE2"/>
<dbReference type="Proteomes" id="UP000007148">
    <property type="component" value="Unassembled WGS sequence"/>
</dbReference>
<keyword evidence="4" id="KW-0479">Metal-binding</keyword>
<accession>G4TSE2</accession>
<evidence type="ECO:0000256" key="3">
    <source>
        <dbReference type="PIRSR" id="PIRSR606689-1"/>
    </source>
</evidence>
<feature type="binding site" evidence="3">
    <location>
        <position position="56"/>
    </location>
    <ligand>
        <name>GTP</name>
        <dbReference type="ChEBI" id="CHEBI:37565"/>
    </ligand>
</feature>
<gene>
    <name evidence="6" type="ORF">PIIN_08188</name>
</gene>
<evidence type="ECO:0000256" key="4">
    <source>
        <dbReference type="PIRSR" id="PIRSR606689-2"/>
    </source>
</evidence>
<dbReference type="PANTHER" id="PTHR45909">
    <property type="entry name" value="ADP-RIBOSYLATION FACTOR-RELATED PROTEIN 1"/>
    <property type="match status" value="1"/>
</dbReference>
<keyword evidence="7" id="KW-1185">Reference proteome</keyword>
<organism evidence="6 7">
    <name type="scientific">Serendipita indica (strain DSM 11827)</name>
    <name type="common">Root endophyte fungus</name>
    <name type="synonym">Piriformospora indica</name>
    <dbReference type="NCBI Taxonomy" id="1109443"/>
    <lineage>
        <taxon>Eukaryota</taxon>
        <taxon>Fungi</taxon>
        <taxon>Dikarya</taxon>
        <taxon>Basidiomycota</taxon>
        <taxon>Agaricomycotina</taxon>
        <taxon>Agaricomycetes</taxon>
        <taxon>Sebacinales</taxon>
        <taxon>Serendipitaceae</taxon>
        <taxon>Serendipita</taxon>
    </lineage>
</organism>
<dbReference type="OrthoDB" id="414781at2759"/>
<dbReference type="eggNOG" id="KOG0076">
    <property type="taxonomic scope" value="Eukaryota"/>
</dbReference>
<dbReference type="GO" id="GO:0006886">
    <property type="term" value="P:intracellular protein transport"/>
    <property type="evidence" value="ECO:0007669"/>
    <property type="project" value="TreeGrafter"/>
</dbReference>
<feature type="binding site" evidence="4">
    <location>
        <position position="34"/>
    </location>
    <ligand>
        <name>Mg(2+)</name>
        <dbReference type="ChEBI" id="CHEBI:18420"/>
    </ligand>
</feature>
<dbReference type="HOGENOM" id="CLU_040729_7_3_1"/>
<sequence>MLLLVLLLLTTFLENVKSQYNKTEGIHPDKIGPTVGLNTGKITLPSTILNFQDLGGQRALRGLWHRYFEQCHAVAYMIDASNPDRLDDGWVVFDEVLSSPQISGVPLLLLANKQDADGSLTVEQIRENYEEWWARKQANLRAQGLQPDTEDTRRMGSLDVMGVSALKG</sequence>
<dbReference type="Gene3D" id="3.40.50.300">
    <property type="entry name" value="P-loop containing nucleotide triphosphate hydrolases"/>
    <property type="match status" value="1"/>
</dbReference>
<feature type="chain" id="PRO_5003468741" evidence="5">
    <location>
        <begin position="19"/>
        <end position="168"/>
    </location>
</feature>
<dbReference type="GO" id="GO:0005794">
    <property type="term" value="C:Golgi apparatus"/>
    <property type="evidence" value="ECO:0007669"/>
    <property type="project" value="TreeGrafter"/>
</dbReference>